<feature type="disulfide bond" evidence="20">
    <location>
        <begin position="1782"/>
        <end position="1800"/>
    </location>
</feature>
<feature type="disulfide bond" evidence="20">
    <location>
        <begin position="1477"/>
        <end position="1492"/>
    </location>
</feature>
<dbReference type="InterPro" id="IPR023415">
    <property type="entry name" value="LDLR_class-A_CS"/>
</dbReference>
<feature type="disulfide bond" evidence="19">
    <location>
        <begin position="1299"/>
        <end position="1360"/>
    </location>
</feature>
<dbReference type="PROSITE" id="PS50287">
    <property type="entry name" value="SRCR_2"/>
    <property type="match status" value="1"/>
</dbReference>
<dbReference type="SMART" id="SM00063">
    <property type="entry name" value="FRI"/>
    <property type="match status" value="2"/>
</dbReference>
<keyword evidence="9" id="KW-0677">Repeat</keyword>
<dbReference type="InterPro" id="IPR034078">
    <property type="entry name" value="NFX1_fam"/>
</dbReference>
<evidence type="ECO:0000256" key="13">
    <source>
        <dbReference type="ARBA" id="ARBA00022833"/>
    </source>
</evidence>
<evidence type="ECO:0000259" key="25">
    <source>
        <dbReference type="PROSITE" id="PS50240"/>
    </source>
</evidence>
<feature type="compositionally biased region" description="Basic and acidic residues" evidence="23">
    <location>
        <begin position="13"/>
        <end position="32"/>
    </location>
</feature>
<feature type="disulfide bond" evidence="20">
    <location>
        <begin position="1465"/>
        <end position="1483"/>
    </location>
</feature>
<keyword evidence="12" id="KW-0720">Serine protease</keyword>
<feature type="disulfide bond" evidence="20">
    <location>
        <begin position="1775"/>
        <end position="1787"/>
    </location>
</feature>
<dbReference type="InterPro" id="IPR001254">
    <property type="entry name" value="Trypsin_dom"/>
</dbReference>
<dbReference type="FunFam" id="2.40.10.10:FF:000015">
    <property type="entry name" value="Atrial natriuretic peptide-converting enzyme"/>
    <property type="match status" value="1"/>
</dbReference>
<feature type="disulfide bond" evidence="19">
    <location>
        <begin position="1377"/>
        <end position="1401"/>
    </location>
</feature>
<feature type="disulfide bond" evidence="20">
    <location>
        <begin position="1538"/>
        <end position="1556"/>
    </location>
</feature>
<dbReference type="InterPro" id="IPR043504">
    <property type="entry name" value="Peptidase_S1_PA_chymotrypsin"/>
</dbReference>
<feature type="disulfide bond" evidence="20">
    <location>
        <begin position="1513"/>
        <end position="1528"/>
    </location>
</feature>
<evidence type="ECO:0000256" key="5">
    <source>
        <dbReference type="ARBA" id="ARBA00022525"/>
    </source>
</evidence>
<dbReference type="InterPro" id="IPR001190">
    <property type="entry name" value="SRCR"/>
</dbReference>
<dbReference type="Pfam" id="PF01392">
    <property type="entry name" value="Fz"/>
    <property type="match status" value="2"/>
</dbReference>
<evidence type="ECO:0000313" key="28">
    <source>
        <dbReference type="Proteomes" id="UP001497482"/>
    </source>
</evidence>
<keyword evidence="18" id="KW-0325">Glycoprotein</keyword>
<evidence type="ECO:0000256" key="12">
    <source>
        <dbReference type="ARBA" id="ARBA00022825"/>
    </source>
</evidence>
<dbReference type="EMBL" id="OZ035841">
    <property type="protein sequence ID" value="CAL1591000.1"/>
    <property type="molecule type" value="Genomic_DNA"/>
</dbReference>
<name>A0AAV2KSG0_KNICA</name>
<feature type="region of interest" description="Disordered" evidence="23">
    <location>
        <begin position="2008"/>
        <end position="2027"/>
    </location>
</feature>
<evidence type="ECO:0000256" key="7">
    <source>
        <dbReference type="ARBA" id="ARBA00022692"/>
    </source>
</evidence>
<dbReference type="Gene3D" id="1.10.2000.10">
    <property type="entry name" value="Frizzled cysteine-rich domain"/>
    <property type="match status" value="2"/>
</dbReference>
<organism evidence="27 28">
    <name type="scientific">Knipowitschia caucasica</name>
    <name type="common">Caucasian dwarf goby</name>
    <name type="synonym">Pomatoschistus caucasicus</name>
    <dbReference type="NCBI Taxonomy" id="637954"/>
    <lineage>
        <taxon>Eukaryota</taxon>
        <taxon>Metazoa</taxon>
        <taxon>Chordata</taxon>
        <taxon>Craniata</taxon>
        <taxon>Vertebrata</taxon>
        <taxon>Euteleostomi</taxon>
        <taxon>Actinopterygii</taxon>
        <taxon>Neopterygii</taxon>
        <taxon>Teleostei</taxon>
        <taxon>Neoteleostei</taxon>
        <taxon>Acanthomorphata</taxon>
        <taxon>Gobiaria</taxon>
        <taxon>Gobiiformes</taxon>
        <taxon>Gobioidei</taxon>
        <taxon>Gobiidae</taxon>
        <taxon>Gobiinae</taxon>
        <taxon>Knipowitschia</taxon>
    </lineage>
</organism>
<keyword evidence="17 20" id="KW-1015">Disulfide bond</keyword>
<dbReference type="SUPFAM" id="SSF56487">
    <property type="entry name" value="SRCR-like"/>
    <property type="match status" value="1"/>
</dbReference>
<feature type="disulfide bond" evidence="19">
    <location>
        <begin position="1729"/>
        <end position="1753"/>
    </location>
</feature>
<dbReference type="CDD" id="cd00190">
    <property type="entry name" value="Tryp_SPc"/>
    <property type="match status" value="1"/>
</dbReference>
<feature type="region of interest" description="Disordered" evidence="23">
    <location>
        <begin position="1"/>
        <end position="55"/>
    </location>
</feature>
<sequence>MEPAWRHHGRGRGRGDGGLRPRAQPKERERPGAEQGGNKKSPAQTPAAAASVESRFEEIRKSNIAAAQRLAERGFSSSSSDEDDDEDVSSKDGKRGQILASTFTSYSQQTGGDSAGLQRTGQYVNELFQSGALTCLICIGSVKRTQPVWSCAGCFSHFHLPCVQKWARDSVFLVSSVTDEDFGQKQLPWPCPKCRAEYPPSATPNRYMCYCGKVQDPPSDPWLVPHSCGSVCEKRLKPDCGHTCLLLCHPGPCPPCPKMVSVTCLCGKAKPLPRRCSNKSWSCQQVCAKVLPCKQHTCSQLCHSECQPCPRVSVQKCACGRERRERPCAEPLWNCTQVCGRPLSCGNHTCEEVCHSAPCPPCPRAVNRTCPCGKTKSSAGCAEEVLPCGDTCDRPLTCGKHSCSRRCHRGNCDTCRQEVEKECRCGKHRKLMPCHKEYLCDSKCSKTRSCQRHQCRRKCCPGECPPCDQNCGRSLGCRNHKCPSVCHQGACYPCPETVPVSCSCSKTVLVVPCGREKSTKPPRCKELCRRPPECHHPSLQSHRCHPGPCPPCTLPCDRALRGCDHHCPRPCHDRVLVQSQQVQLAGPWEQPSKPAFEKKALPCAPCQVPIPTSCFGGHEVSPVPCHRRGPFSCGRQCGCPLTCTNHSCSRPCHPVAPGNKCEECELGCLKPRPLGCPHSCSKPCHSGPCPPCPQTLRQRVPLQDQLPLHRLHRVDCSRRRDKDQTLLLQQPVSQTGACYPCPETVPVSCSCSKTVLVVPCGREKSTKPPRCKELCRRPPECHHPSLQSHRCHPGPCPPCTLPCDRALRGCDHHCPRPCHDRVLVQSQQVQLAGPWEQPSKPAFEKKALPCAPCQVPIPTSCFGGHEVSPVPCHRRGPFSCGRQCGCPLTCTNHSCSRPCHPVAPGNKCEECELGCLKPRPLGCPHSCSKPCHSGPCPPCPQTLRQRCHCKISCLYIACTEWTAADDGTKTKLCSCNNQCPKQLSCGHRCRLLCHPGDCEAQCLHKVKLRCPCRRLKKEVQCHLSAQTRLQCDNTCKEQQKKVTQVKEAELKAVEEEELRKQQEELEAFERRLKGAGRRNKRKRKGEESEDGGRGLWAQRGLSLVLLSPVARGRVFSKCVLAPSPRANTRVSRCSSSCGAREPMQHSFSSESCGGSGRGMGRKGVCPDKLGSANHLRRLLYILVPTVSLLTAVLLLALALTGMLGSGLLSSSPLPSPKPLTEDDVTTTTPTPSSISQILITQLKTKAASSAAVIGPDLTETTPPPTEPPLDWLTTVTSLSTISSLTFTTNAPASDFNGSCQLIQEPQCHMLPYNQTFLTSSLNVVKSSEVDMLLRFFSYLSRLSCYRHIMLFGCSLALPQCVHHGDDRRLVLPCESFCEAARLGCEPVLHMFNASWPEFLRCSQFSSSSAPSSSPSPASSSSSTPSSPSLSPPPTASSSSSVSICYSPRNVKGKTSVCGGQDHFLCSSGICVPQKLVCNGFNDCDDWSDETPCECADWEFRCSTGRCVPPSLVCDGFDDCGDLSDEMGCECNLTLEHKCGDGRCVSKEWVCDGDFDCGDKSDEHNCSCKSQGLLECRDGQCIPSAFRCDGENDCKDGSDEEQCHGEQTGVVSCPPGESSCTSSSCSACGANEACDTRINNTSSHRRNNCSQCEPITLELCLNLPYNHTTFPNFLGHHSQRESAVSWEASLFPALVQTGCFPFLMFYACSLLVPKCDPSTAQRVPPCRSLCRGAKDRCELVLGIVGLQWPEDSDCSQFPEEDEGAPCLLPVDGTDECSPSHFKCRSGRCVLATKLCDGHLDCDDQSDEDHCGCSERALWECPGSSVCIKPSMICDGIPDCPLQLDETNCTVCSDNELSCNNHECVHRTLWCDGKQHCSDSSDEWDCVSLEDRSGQVLTVLRSGAEYQVCADEWTQDLSELTCRQLGLGVPSSVSEVPDQAGVQGRRRWLHVHPEFNHKNTTALQGRLEKRSHACHTRRRVSVLCSQEDCGERPAVATASVRHRHKRIVGDGVSSHKHNSSHHRQRTTEPHHPYYNSTNDAALPHGIVGAVVHRQKRILGGRVSRVGAWPWQCSLQSGTSGHVCGCVLIARRWALTVAHCFEGRETAELWKVVLGLNNLDHPGTQSQTRGVRTIVVHPRYNRAVVDYDISVVQLETEVEESVFVRPVCLPSTDQLPSPDSYCYITGWGHMGNRMPFKLQEGAVRIISMSQCQSYFDSKTITPRMLCAGYDAGTVDSCMGDSGGPLVCEDPSGRWTLFGLTSWGSVCFSKVLGPGVYSNVTHFTQWIQRQIYIHTFIKD</sequence>
<dbReference type="SUPFAM" id="SSF57424">
    <property type="entry name" value="LDL receptor-like module"/>
    <property type="match status" value="7"/>
</dbReference>
<evidence type="ECO:0008006" key="29">
    <source>
        <dbReference type="Google" id="ProtNLM"/>
    </source>
</evidence>
<dbReference type="GO" id="GO:0005886">
    <property type="term" value="C:plasma membrane"/>
    <property type="evidence" value="ECO:0007669"/>
    <property type="project" value="UniProtKB-SubCell"/>
</dbReference>
<dbReference type="GO" id="GO:0008270">
    <property type="term" value="F:zinc ion binding"/>
    <property type="evidence" value="ECO:0007669"/>
    <property type="project" value="UniProtKB-KW"/>
</dbReference>
<dbReference type="GO" id="GO:0006508">
    <property type="term" value="P:proteolysis"/>
    <property type="evidence" value="ECO:0007669"/>
    <property type="project" value="UniProtKB-KW"/>
</dbReference>
<dbReference type="SUPFAM" id="SSF50494">
    <property type="entry name" value="Trypsin-like serine proteases"/>
    <property type="match status" value="1"/>
</dbReference>
<evidence type="ECO:0000313" key="27">
    <source>
        <dbReference type="EMBL" id="CAL1591000.1"/>
    </source>
</evidence>
<dbReference type="PROSITE" id="PS50068">
    <property type="entry name" value="LDLRA_2"/>
    <property type="match status" value="7"/>
</dbReference>
<feature type="domain" description="FZ" evidence="24">
    <location>
        <begin position="1646"/>
        <end position="1778"/>
    </location>
</feature>
<evidence type="ECO:0000256" key="2">
    <source>
        <dbReference type="ARBA" id="ARBA00004613"/>
    </source>
</evidence>
<evidence type="ECO:0000256" key="23">
    <source>
        <dbReference type="SAM" id="MobiDB-lite"/>
    </source>
</evidence>
<dbReference type="Gene3D" id="2.40.10.10">
    <property type="entry name" value="Trypsin-like serine proteases"/>
    <property type="match status" value="1"/>
</dbReference>
<feature type="region of interest" description="Disordered" evidence="23">
    <location>
        <begin position="70"/>
        <end position="94"/>
    </location>
</feature>
<gene>
    <name evidence="27" type="ORF">KC01_LOCUS20422</name>
</gene>
<dbReference type="CDD" id="cd06008">
    <property type="entry name" value="NF-X1-zinc-finger"/>
    <property type="match status" value="6"/>
</dbReference>
<keyword evidence="22" id="KW-0175">Coiled coil</keyword>
<feature type="compositionally biased region" description="Low complexity" evidence="23">
    <location>
        <begin position="1412"/>
        <end position="1428"/>
    </location>
</feature>
<keyword evidence="7" id="KW-0812">Transmembrane</keyword>
<accession>A0AAV2KSG0</accession>
<dbReference type="SMART" id="SM00192">
    <property type="entry name" value="LDLa"/>
    <property type="match status" value="7"/>
</dbReference>
<feature type="disulfide bond" evidence="20">
    <location>
        <begin position="1494"/>
        <end position="1506"/>
    </location>
</feature>
<dbReference type="PROSITE" id="PS01209">
    <property type="entry name" value="LDLRA_1"/>
    <property type="match status" value="2"/>
</dbReference>
<feature type="domain" description="FZ" evidence="24">
    <location>
        <begin position="1294"/>
        <end position="1447"/>
    </location>
</feature>
<dbReference type="GO" id="GO:0000977">
    <property type="term" value="F:RNA polymerase II transcription regulatory region sequence-specific DNA binding"/>
    <property type="evidence" value="ECO:0007669"/>
    <property type="project" value="TreeGrafter"/>
</dbReference>
<feature type="disulfide bond" evidence="20">
    <location>
        <begin position="1857"/>
        <end position="1875"/>
    </location>
</feature>
<keyword evidence="28" id="KW-1185">Reference proteome</keyword>
<dbReference type="CDD" id="cd00112">
    <property type="entry name" value="LDLa"/>
    <property type="match status" value="6"/>
</dbReference>
<evidence type="ECO:0000256" key="8">
    <source>
        <dbReference type="ARBA" id="ARBA00022723"/>
    </source>
</evidence>
<dbReference type="Proteomes" id="UP001497482">
    <property type="component" value="Chromosome 19"/>
</dbReference>
<feature type="disulfide bond" evidence="20">
    <location>
        <begin position="1869"/>
        <end position="1884"/>
    </location>
</feature>
<feature type="disulfide bond" evidence="20">
    <location>
        <begin position="1575"/>
        <end position="1593"/>
    </location>
</feature>
<feature type="disulfide bond" evidence="19">
    <location>
        <begin position="1698"/>
        <end position="1736"/>
    </location>
</feature>
<evidence type="ECO:0000259" key="26">
    <source>
        <dbReference type="PROSITE" id="PS50287"/>
    </source>
</evidence>
<comment type="caution">
    <text evidence="21">Lacks conserved residue(s) required for the propagation of feature annotation.</text>
</comment>
<dbReference type="SMART" id="SM00438">
    <property type="entry name" value="ZnF_NFX"/>
    <property type="match status" value="14"/>
</dbReference>
<dbReference type="GO" id="GO:0005634">
    <property type="term" value="C:nucleus"/>
    <property type="evidence" value="ECO:0007669"/>
    <property type="project" value="InterPro"/>
</dbReference>
<dbReference type="SUPFAM" id="SSF63501">
    <property type="entry name" value="Frizzled cysteine-rich domain"/>
    <property type="match status" value="2"/>
</dbReference>
<keyword evidence="15" id="KW-1133">Transmembrane helix</keyword>
<evidence type="ECO:0000256" key="1">
    <source>
        <dbReference type="ARBA" id="ARBA00004401"/>
    </source>
</evidence>
<evidence type="ECO:0000256" key="17">
    <source>
        <dbReference type="ARBA" id="ARBA00023157"/>
    </source>
</evidence>
<dbReference type="Pfam" id="PF00089">
    <property type="entry name" value="Trypsin"/>
    <property type="match status" value="1"/>
</dbReference>
<keyword evidence="10" id="KW-0863">Zinc-finger</keyword>
<keyword evidence="5" id="KW-0964">Secreted</keyword>
<evidence type="ECO:0000256" key="3">
    <source>
        <dbReference type="ARBA" id="ARBA00007269"/>
    </source>
</evidence>
<dbReference type="InterPro" id="IPR033116">
    <property type="entry name" value="TRYPSIN_SER"/>
</dbReference>
<keyword evidence="6" id="KW-0645">Protease</keyword>
<proteinExistence type="inferred from homology"/>
<keyword evidence="16" id="KW-0472">Membrane</keyword>
<evidence type="ECO:0000256" key="18">
    <source>
        <dbReference type="ARBA" id="ARBA00023180"/>
    </source>
</evidence>
<dbReference type="InterPro" id="IPR000967">
    <property type="entry name" value="Znf_NFX1"/>
</dbReference>
<evidence type="ECO:0000256" key="16">
    <source>
        <dbReference type="ARBA" id="ARBA00023136"/>
    </source>
</evidence>
<evidence type="ECO:0000256" key="6">
    <source>
        <dbReference type="ARBA" id="ARBA00022670"/>
    </source>
</evidence>
<dbReference type="GO" id="GO:0000981">
    <property type="term" value="F:DNA-binding transcription factor activity, RNA polymerase II-specific"/>
    <property type="evidence" value="ECO:0007669"/>
    <property type="project" value="TreeGrafter"/>
</dbReference>
<feature type="disulfide bond" evidence="20">
    <location>
        <begin position="1587"/>
        <end position="1602"/>
    </location>
</feature>
<feature type="compositionally biased region" description="Basic residues" evidence="23">
    <location>
        <begin position="1"/>
        <end position="12"/>
    </location>
</feature>
<dbReference type="Pfam" id="PF01422">
    <property type="entry name" value="zf-NF-X1"/>
    <property type="match status" value="11"/>
</dbReference>
<evidence type="ECO:0000256" key="9">
    <source>
        <dbReference type="ARBA" id="ARBA00022737"/>
    </source>
</evidence>
<keyword evidence="13" id="KW-0862">Zinc</keyword>
<dbReference type="InterPro" id="IPR036790">
    <property type="entry name" value="Frizzled_dom_sf"/>
</dbReference>
<feature type="domain" description="SRCR" evidence="26">
    <location>
        <begin position="1891"/>
        <end position="1983"/>
    </location>
</feature>
<dbReference type="SMART" id="SM00202">
    <property type="entry name" value="SR"/>
    <property type="match status" value="1"/>
</dbReference>
<keyword evidence="8" id="KW-0479">Metal-binding</keyword>
<feature type="region of interest" description="Disordered" evidence="23">
    <location>
        <begin position="1412"/>
        <end position="1441"/>
    </location>
</feature>
<reference evidence="27 28" key="1">
    <citation type="submission" date="2024-04" db="EMBL/GenBank/DDBJ databases">
        <authorList>
            <person name="Waldvogel A.-M."/>
            <person name="Schoenle A."/>
        </authorList>
    </citation>
    <scope>NUCLEOTIDE SEQUENCE [LARGE SCALE GENOMIC DNA]</scope>
</reference>
<evidence type="ECO:0000256" key="19">
    <source>
        <dbReference type="PROSITE-ProRule" id="PRU00090"/>
    </source>
</evidence>
<dbReference type="InterPro" id="IPR002172">
    <property type="entry name" value="LDrepeatLR_classA_rpt"/>
</dbReference>
<dbReference type="FunFam" id="4.10.400.10:FF:000024">
    <property type="entry name" value="Low-density lipoprotein RecePtor related"/>
    <property type="match status" value="1"/>
</dbReference>
<keyword evidence="14" id="KW-0735">Signal-anchor</keyword>
<feature type="region of interest" description="Disordered" evidence="23">
    <location>
        <begin position="1210"/>
        <end position="1232"/>
    </location>
</feature>
<dbReference type="GO" id="GO:0004252">
    <property type="term" value="F:serine-type endopeptidase activity"/>
    <property type="evidence" value="ECO:0007669"/>
    <property type="project" value="InterPro"/>
</dbReference>
<dbReference type="Gene3D" id="4.10.1220.10">
    <property type="entry name" value="EGF-type module"/>
    <property type="match status" value="1"/>
</dbReference>
<feature type="disulfide bond" evidence="20">
    <location>
        <begin position="1550"/>
        <end position="1565"/>
    </location>
</feature>
<evidence type="ECO:0000256" key="4">
    <source>
        <dbReference type="ARBA" id="ARBA00009939"/>
    </source>
</evidence>
<dbReference type="SUPFAM" id="SSF57850">
    <property type="entry name" value="RING/U-box"/>
    <property type="match status" value="1"/>
</dbReference>
<feature type="disulfide bond" evidence="19">
    <location>
        <begin position="1307"/>
        <end position="1353"/>
    </location>
</feature>
<dbReference type="Pfam" id="PF00057">
    <property type="entry name" value="Ldl_recept_a"/>
    <property type="match status" value="6"/>
</dbReference>
<evidence type="ECO:0000256" key="15">
    <source>
        <dbReference type="ARBA" id="ARBA00022989"/>
    </source>
</evidence>
<keyword evidence="11" id="KW-0378">Hydrolase</keyword>
<comment type="subcellular location">
    <subcellularLocation>
        <location evidence="1">Cell membrane</location>
        <topology evidence="1">Single-pass type II membrane protein</topology>
    </subcellularLocation>
    <subcellularLocation>
        <location evidence="2">Secreted</location>
    </subcellularLocation>
</comment>
<dbReference type="GO" id="GO:0005576">
    <property type="term" value="C:extracellular region"/>
    <property type="evidence" value="ECO:0007669"/>
    <property type="project" value="UniProtKB-SubCell"/>
</dbReference>
<evidence type="ECO:0000256" key="14">
    <source>
        <dbReference type="ARBA" id="ARBA00022968"/>
    </source>
</evidence>
<dbReference type="Gene3D" id="4.10.400.10">
    <property type="entry name" value="Low-density Lipoprotein Receptor"/>
    <property type="match status" value="6"/>
</dbReference>
<dbReference type="InterPro" id="IPR036772">
    <property type="entry name" value="SRCR-like_dom_sf"/>
</dbReference>
<evidence type="ECO:0000256" key="10">
    <source>
        <dbReference type="ARBA" id="ARBA00022771"/>
    </source>
</evidence>
<dbReference type="InterPro" id="IPR009003">
    <property type="entry name" value="Peptidase_S1_PA"/>
</dbReference>
<dbReference type="InterPro" id="IPR036055">
    <property type="entry name" value="LDL_receptor-like_sf"/>
</dbReference>
<feature type="disulfide bond" evidence="20">
    <location>
        <begin position="1501"/>
        <end position="1519"/>
    </location>
</feature>
<dbReference type="PANTHER" id="PTHR12360">
    <property type="entry name" value="NUCLEAR TRANSCRIPTION FACTOR, X-BOX BINDING 1 NFX1"/>
    <property type="match status" value="1"/>
</dbReference>
<dbReference type="PROSITE" id="PS00135">
    <property type="entry name" value="TRYPSIN_SER"/>
    <property type="match status" value="1"/>
</dbReference>
<evidence type="ECO:0000256" key="22">
    <source>
        <dbReference type="SAM" id="Coils"/>
    </source>
</evidence>
<dbReference type="PANTHER" id="PTHR12360:SF1">
    <property type="entry name" value="NF-X1-TYPE ZINC FINGER PROTEIN NFXL1"/>
    <property type="match status" value="1"/>
</dbReference>
<evidence type="ECO:0000259" key="24">
    <source>
        <dbReference type="PROSITE" id="PS50038"/>
    </source>
</evidence>
<feature type="compositionally biased region" description="Basic residues" evidence="23">
    <location>
        <begin position="2012"/>
        <end position="2022"/>
    </location>
</feature>
<dbReference type="PROSITE" id="PS50240">
    <property type="entry name" value="TRYPSIN_DOM"/>
    <property type="match status" value="1"/>
</dbReference>
<evidence type="ECO:0000256" key="11">
    <source>
        <dbReference type="ARBA" id="ARBA00022801"/>
    </source>
</evidence>
<feature type="coiled-coil region" evidence="22">
    <location>
        <begin position="1036"/>
        <end position="1078"/>
    </location>
</feature>
<protein>
    <recommendedName>
        <fullName evidence="29">NF-X1-type zinc finger protein NFXL1</fullName>
    </recommendedName>
</protein>
<evidence type="ECO:0000256" key="20">
    <source>
        <dbReference type="PROSITE-ProRule" id="PRU00124"/>
    </source>
</evidence>
<feature type="domain" description="Peptidase S1" evidence="25">
    <location>
        <begin position="2055"/>
        <end position="2288"/>
    </location>
</feature>
<feature type="disulfide bond" evidence="20">
    <location>
        <begin position="1832"/>
        <end position="1847"/>
    </location>
</feature>
<dbReference type="CDD" id="cd16697">
    <property type="entry name" value="RING-CH-C4HC3_NFXL1"/>
    <property type="match status" value="1"/>
</dbReference>
<comment type="similarity">
    <text evidence="3">Belongs to the NFX1 family.</text>
</comment>
<dbReference type="SMART" id="SM00020">
    <property type="entry name" value="Tryp_SPc"/>
    <property type="match status" value="1"/>
</dbReference>
<dbReference type="InterPro" id="IPR020067">
    <property type="entry name" value="Frizzled_dom"/>
</dbReference>
<feature type="disulfide bond" evidence="20">
    <location>
        <begin position="1850"/>
        <end position="1862"/>
    </location>
</feature>
<comment type="similarity">
    <text evidence="4">Belongs to the LDLR family.</text>
</comment>
<dbReference type="PRINTS" id="PR00261">
    <property type="entry name" value="LDLRECEPTOR"/>
</dbReference>
<evidence type="ECO:0000256" key="21">
    <source>
        <dbReference type="PROSITE-ProRule" id="PRU00196"/>
    </source>
</evidence>
<feature type="disulfide bond" evidence="20">
    <location>
        <begin position="1794"/>
        <end position="1809"/>
    </location>
</feature>
<dbReference type="PROSITE" id="PS50038">
    <property type="entry name" value="FZ"/>
    <property type="match status" value="2"/>
</dbReference>